<accession>A0ABW1ZPP1</accession>
<evidence type="ECO:0000313" key="1">
    <source>
        <dbReference type="EMBL" id="MFC6662910.1"/>
    </source>
</evidence>
<dbReference type="EMBL" id="JBHSWB010000002">
    <property type="protein sequence ID" value="MFC6662910.1"/>
    <property type="molecule type" value="Genomic_DNA"/>
</dbReference>
<evidence type="ECO:0000313" key="2">
    <source>
        <dbReference type="Proteomes" id="UP001596317"/>
    </source>
</evidence>
<sequence>MSGDFLCAGGCGAAVVASPDELCFSCEGAQQAEHQRQLRERGLCQDCETAPAVKGDDYCASCLKSLLAASSDPEDGDTMPYVAEGCRHCGRALDPFDQCMHCDTFGTPAEQALERGQ</sequence>
<dbReference type="RefSeq" id="WP_224611807.1">
    <property type="nucleotide sequence ID" value="NZ_JAIQXV010000020.1"/>
</dbReference>
<name>A0ABW1ZPP1_9DEIO</name>
<organism evidence="1 2">
    <name type="scientific">Deinococcus multiflagellatus</name>
    <dbReference type="NCBI Taxonomy" id="1656887"/>
    <lineage>
        <taxon>Bacteria</taxon>
        <taxon>Thermotogati</taxon>
        <taxon>Deinococcota</taxon>
        <taxon>Deinococci</taxon>
        <taxon>Deinococcales</taxon>
        <taxon>Deinococcaceae</taxon>
        <taxon>Deinococcus</taxon>
    </lineage>
</organism>
<dbReference type="Proteomes" id="UP001596317">
    <property type="component" value="Unassembled WGS sequence"/>
</dbReference>
<reference evidence="2" key="1">
    <citation type="journal article" date="2019" name="Int. J. Syst. Evol. Microbiol.">
        <title>The Global Catalogue of Microorganisms (GCM) 10K type strain sequencing project: providing services to taxonomists for standard genome sequencing and annotation.</title>
        <authorList>
            <consortium name="The Broad Institute Genomics Platform"/>
            <consortium name="The Broad Institute Genome Sequencing Center for Infectious Disease"/>
            <person name="Wu L."/>
            <person name="Ma J."/>
        </authorList>
    </citation>
    <scope>NUCLEOTIDE SEQUENCE [LARGE SCALE GENOMIC DNA]</scope>
    <source>
        <strain evidence="2">CCUG 63830</strain>
    </source>
</reference>
<keyword evidence="2" id="KW-1185">Reference proteome</keyword>
<protein>
    <recommendedName>
        <fullName evidence="3">DZANK-type domain-containing protein</fullName>
    </recommendedName>
</protein>
<evidence type="ECO:0008006" key="3">
    <source>
        <dbReference type="Google" id="ProtNLM"/>
    </source>
</evidence>
<proteinExistence type="predicted"/>
<gene>
    <name evidence="1" type="ORF">ACFP90_22975</name>
</gene>
<comment type="caution">
    <text evidence="1">The sequence shown here is derived from an EMBL/GenBank/DDBJ whole genome shotgun (WGS) entry which is preliminary data.</text>
</comment>